<comment type="caution">
    <text evidence="1">The sequence shown here is derived from an EMBL/GenBank/DDBJ whole genome shotgun (WGS) entry which is preliminary data.</text>
</comment>
<dbReference type="Proteomes" id="UP001060215">
    <property type="component" value="Chromosome 11"/>
</dbReference>
<gene>
    <name evidence="1" type="ORF">LOK49_LG15G02651</name>
</gene>
<evidence type="ECO:0000313" key="2">
    <source>
        <dbReference type="Proteomes" id="UP001060215"/>
    </source>
</evidence>
<reference evidence="1 2" key="1">
    <citation type="journal article" date="2022" name="Plant J.">
        <title>Chromosome-level genome of Camellia lanceoleosa provides a valuable resource for understanding genome evolution and self-incompatibility.</title>
        <authorList>
            <person name="Gong W."/>
            <person name="Xiao S."/>
            <person name="Wang L."/>
            <person name="Liao Z."/>
            <person name="Chang Y."/>
            <person name="Mo W."/>
            <person name="Hu G."/>
            <person name="Li W."/>
            <person name="Zhao G."/>
            <person name="Zhu H."/>
            <person name="Hu X."/>
            <person name="Ji K."/>
            <person name="Xiang X."/>
            <person name="Song Q."/>
            <person name="Yuan D."/>
            <person name="Jin S."/>
            <person name="Zhang L."/>
        </authorList>
    </citation>
    <scope>NUCLEOTIDE SEQUENCE [LARGE SCALE GENOMIC DNA]</scope>
    <source>
        <strain evidence="1">SQ_2022a</strain>
    </source>
</reference>
<dbReference type="EMBL" id="CM045768">
    <property type="protein sequence ID" value="KAI7983723.1"/>
    <property type="molecule type" value="Genomic_DNA"/>
</dbReference>
<organism evidence="1 2">
    <name type="scientific">Camellia lanceoleosa</name>
    <dbReference type="NCBI Taxonomy" id="1840588"/>
    <lineage>
        <taxon>Eukaryota</taxon>
        <taxon>Viridiplantae</taxon>
        <taxon>Streptophyta</taxon>
        <taxon>Embryophyta</taxon>
        <taxon>Tracheophyta</taxon>
        <taxon>Spermatophyta</taxon>
        <taxon>Magnoliopsida</taxon>
        <taxon>eudicotyledons</taxon>
        <taxon>Gunneridae</taxon>
        <taxon>Pentapetalae</taxon>
        <taxon>asterids</taxon>
        <taxon>Ericales</taxon>
        <taxon>Theaceae</taxon>
        <taxon>Camellia</taxon>
    </lineage>
</organism>
<proteinExistence type="predicted"/>
<evidence type="ECO:0000313" key="1">
    <source>
        <dbReference type="EMBL" id="KAI7983723.1"/>
    </source>
</evidence>
<keyword evidence="2" id="KW-1185">Reference proteome</keyword>
<accession>A0ACC0F6I8</accession>
<protein>
    <submittedName>
        <fullName evidence="1">Uncharacterized protein</fullName>
    </submittedName>
</protein>
<name>A0ACC0F6I8_9ERIC</name>
<sequence length="70" mass="7910">MESPLRISVIAVLSGWDWISAASLMLPAAKWLDHIVQGSLLNDVNLLAKLKGIDERFLKDELHRRKHPVP</sequence>